<keyword evidence="3" id="KW-0813">Transport</keyword>
<comment type="caution">
    <text evidence="8">The sequence shown here is derived from an EMBL/GenBank/DDBJ whole genome shotgun (WGS) entry which is preliminary data.</text>
</comment>
<evidence type="ECO:0000256" key="7">
    <source>
        <dbReference type="SAM" id="Phobius"/>
    </source>
</evidence>
<name>A0AAV8U658_9ROSI</name>
<dbReference type="PANTHER" id="PTHR10332:SF10">
    <property type="entry name" value="EQUILIBRATIVE NUCLEOSIDE TRANSPORTER 4"/>
    <property type="match status" value="1"/>
</dbReference>
<evidence type="ECO:0000256" key="6">
    <source>
        <dbReference type="ARBA" id="ARBA00023136"/>
    </source>
</evidence>
<dbReference type="Proteomes" id="UP001159364">
    <property type="component" value="Linkage Group LG01"/>
</dbReference>
<reference evidence="8 9" key="1">
    <citation type="submission" date="2021-09" db="EMBL/GenBank/DDBJ databases">
        <title>Genomic insights and catalytic innovation underlie evolution of tropane alkaloids biosynthesis.</title>
        <authorList>
            <person name="Wang Y.-J."/>
            <person name="Tian T."/>
            <person name="Huang J.-P."/>
            <person name="Huang S.-X."/>
        </authorList>
    </citation>
    <scope>NUCLEOTIDE SEQUENCE [LARGE SCALE GENOMIC DNA]</scope>
    <source>
        <strain evidence="8">KIB-2018</strain>
        <tissue evidence="8">Leaf</tissue>
    </source>
</reference>
<feature type="transmembrane region" description="Helical" evidence="7">
    <location>
        <begin position="76"/>
        <end position="100"/>
    </location>
</feature>
<feature type="transmembrane region" description="Helical" evidence="7">
    <location>
        <begin position="435"/>
        <end position="458"/>
    </location>
</feature>
<dbReference type="GO" id="GO:0005337">
    <property type="term" value="F:nucleoside transmembrane transporter activity"/>
    <property type="evidence" value="ECO:0007669"/>
    <property type="project" value="InterPro"/>
</dbReference>
<evidence type="ECO:0000256" key="1">
    <source>
        <dbReference type="ARBA" id="ARBA00004141"/>
    </source>
</evidence>
<organism evidence="8 9">
    <name type="scientific">Erythroxylum novogranatense</name>
    <dbReference type="NCBI Taxonomy" id="1862640"/>
    <lineage>
        <taxon>Eukaryota</taxon>
        <taxon>Viridiplantae</taxon>
        <taxon>Streptophyta</taxon>
        <taxon>Embryophyta</taxon>
        <taxon>Tracheophyta</taxon>
        <taxon>Spermatophyta</taxon>
        <taxon>Magnoliopsida</taxon>
        <taxon>eudicotyledons</taxon>
        <taxon>Gunneridae</taxon>
        <taxon>Pentapetalae</taxon>
        <taxon>rosids</taxon>
        <taxon>fabids</taxon>
        <taxon>Malpighiales</taxon>
        <taxon>Erythroxylaceae</taxon>
        <taxon>Erythroxylum</taxon>
    </lineage>
</organism>
<gene>
    <name evidence="8" type="ORF">K2173_008273</name>
</gene>
<feature type="transmembrane region" description="Helical" evidence="7">
    <location>
        <begin position="308"/>
        <end position="328"/>
    </location>
</feature>
<dbReference type="AlphaFoldDB" id="A0AAV8U658"/>
<feature type="transmembrane region" description="Helical" evidence="7">
    <location>
        <begin position="205"/>
        <end position="223"/>
    </location>
</feature>
<sequence>MSCNYILIIADPEFKHPKLTNTKPTIICFARQMGVADKSSDQWGPAESESSLLLSTADTTLGPRRKTPEDTFHLAYIIYFTLGLGFLLPWNAFITAVDYFSYIYPEVSVDRIFSVSYMLVELLCLLLIVFYAHKSDAYVRINVGLALFVVSLLVVPIMDAVYIKGRVGFYGGFYVTVTALALSGMADALVQGGLIGAAGELPERYMQAIVAGTAGSGVLVSFLRILTKAVYTQDAHGLRNSANLYFAVGIVVMGICIVFYNVAHRLPVIKYYSDLKTVVVNEQKEERGSLTGARWRSTLWDIVGSVKWYGIGIFLIYAVTLSIFPGYITEDVHSAILKDWYSILLITGFNVFDLVGKSLTAVYLLENDKIAIGGCFARLLFFPLFLGCIHGPIFFRTEIPVLILTCLLGLTNGYLTSVVMIMAPKVVQINHAETAGIVIVLFLAIGLATGSIVAWFWVI</sequence>
<evidence type="ECO:0000256" key="2">
    <source>
        <dbReference type="ARBA" id="ARBA00007965"/>
    </source>
</evidence>
<evidence type="ECO:0000313" key="9">
    <source>
        <dbReference type="Proteomes" id="UP001159364"/>
    </source>
</evidence>
<keyword evidence="5 7" id="KW-1133">Transmembrane helix</keyword>
<dbReference type="EMBL" id="JAIWQS010000001">
    <property type="protein sequence ID" value="KAJ8773810.1"/>
    <property type="molecule type" value="Genomic_DNA"/>
</dbReference>
<proteinExistence type="inferred from homology"/>
<dbReference type="NCBIfam" id="TIGR00939">
    <property type="entry name" value="2a57"/>
    <property type="match status" value="1"/>
</dbReference>
<feature type="transmembrane region" description="Helical" evidence="7">
    <location>
        <begin position="137"/>
        <end position="155"/>
    </location>
</feature>
<feature type="transmembrane region" description="Helical" evidence="7">
    <location>
        <begin position="112"/>
        <end position="131"/>
    </location>
</feature>
<keyword evidence="6 7" id="KW-0472">Membrane</keyword>
<dbReference type="Pfam" id="PF01733">
    <property type="entry name" value="Nucleoside_tran"/>
    <property type="match status" value="1"/>
</dbReference>
<dbReference type="GO" id="GO:0005886">
    <property type="term" value="C:plasma membrane"/>
    <property type="evidence" value="ECO:0007669"/>
    <property type="project" value="TreeGrafter"/>
</dbReference>
<feature type="transmembrane region" description="Helical" evidence="7">
    <location>
        <begin position="370"/>
        <end position="389"/>
    </location>
</feature>
<keyword evidence="9" id="KW-1185">Reference proteome</keyword>
<accession>A0AAV8U658</accession>
<evidence type="ECO:0000256" key="5">
    <source>
        <dbReference type="ARBA" id="ARBA00022989"/>
    </source>
</evidence>
<dbReference type="PANTHER" id="PTHR10332">
    <property type="entry name" value="EQUILIBRATIVE NUCLEOSIDE TRANSPORTER"/>
    <property type="match status" value="1"/>
</dbReference>
<keyword evidence="4 7" id="KW-0812">Transmembrane</keyword>
<dbReference type="PIRSF" id="PIRSF016379">
    <property type="entry name" value="ENT"/>
    <property type="match status" value="1"/>
</dbReference>
<evidence type="ECO:0008006" key="10">
    <source>
        <dbReference type="Google" id="ProtNLM"/>
    </source>
</evidence>
<comment type="similarity">
    <text evidence="2">Belongs to the SLC29A/ENT transporter (TC 2.A.57) family.</text>
</comment>
<evidence type="ECO:0000256" key="3">
    <source>
        <dbReference type="ARBA" id="ARBA00022448"/>
    </source>
</evidence>
<evidence type="ECO:0000313" key="8">
    <source>
        <dbReference type="EMBL" id="KAJ8773810.1"/>
    </source>
</evidence>
<dbReference type="InterPro" id="IPR034764">
    <property type="entry name" value="ENT1/ENT2"/>
</dbReference>
<feature type="transmembrane region" description="Helical" evidence="7">
    <location>
        <begin position="167"/>
        <end position="185"/>
    </location>
</feature>
<evidence type="ECO:0000256" key="4">
    <source>
        <dbReference type="ARBA" id="ARBA00022692"/>
    </source>
</evidence>
<feature type="transmembrane region" description="Helical" evidence="7">
    <location>
        <begin position="401"/>
        <end position="423"/>
    </location>
</feature>
<protein>
    <recommendedName>
        <fullName evidence="10">Equilibrative nucleotide transporter 1</fullName>
    </recommendedName>
</protein>
<dbReference type="InterPro" id="IPR002259">
    <property type="entry name" value="Eqnu_transpt"/>
</dbReference>
<feature type="transmembrane region" description="Helical" evidence="7">
    <location>
        <begin position="340"/>
        <end position="364"/>
    </location>
</feature>
<comment type="subcellular location">
    <subcellularLocation>
        <location evidence="1">Membrane</location>
        <topology evidence="1">Multi-pass membrane protein</topology>
    </subcellularLocation>
</comment>
<feature type="transmembrane region" description="Helical" evidence="7">
    <location>
        <begin position="244"/>
        <end position="263"/>
    </location>
</feature>